<comment type="caution">
    <text evidence="9">The sequence shown here is derived from an EMBL/GenBank/DDBJ whole genome shotgun (WGS) entry which is preliminary data.</text>
</comment>
<dbReference type="PANTHER" id="PTHR45790:SF3">
    <property type="entry name" value="S-ADENOSYL-L-METHIONINE-DEPENDENT UROPORPHYRINOGEN III METHYLTRANSFERASE, CHLOROPLASTIC"/>
    <property type="match status" value="1"/>
</dbReference>
<dbReference type="InterPro" id="IPR006366">
    <property type="entry name" value="CobA/CysG_C"/>
</dbReference>
<dbReference type="GO" id="GO:0004851">
    <property type="term" value="F:uroporphyrin-III C-methyltransferase activity"/>
    <property type="evidence" value="ECO:0007669"/>
    <property type="project" value="UniProtKB-EC"/>
</dbReference>
<evidence type="ECO:0000256" key="6">
    <source>
        <dbReference type="ARBA" id="ARBA00023244"/>
    </source>
</evidence>
<dbReference type="InterPro" id="IPR035996">
    <property type="entry name" value="4pyrrol_Methylase_sf"/>
</dbReference>
<dbReference type="NCBIfam" id="NF004790">
    <property type="entry name" value="PRK06136.1"/>
    <property type="match status" value="1"/>
</dbReference>
<evidence type="ECO:0000259" key="8">
    <source>
        <dbReference type="Pfam" id="PF00590"/>
    </source>
</evidence>
<organism evidence="9 10">
    <name type="scientific">Marinoscillum luteum</name>
    <dbReference type="NCBI Taxonomy" id="861051"/>
    <lineage>
        <taxon>Bacteria</taxon>
        <taxon>Pseudomonadati</taxon>
        <taxon>Bacteroidota</taxon>
        <taxon>Cytophagia</taxon>
        <taxon>Cytophagales</taxon>
        <taxon>Reichenbachiellaceae</taxon>
        <taxon>Marinoscillum</taxon>
    </lineage>
</organism>
<dbReference type="InterPro" id="IPR014777">
    <property type="entry name" value="4pyrrole_Mease_sub1"/>
</dbReference>
<gene>
    <name evidence="9" type="primary">cobA</name>
    <name evidence="9" type="ORF">ACHKAR_21285</name>
</gene>
<dbReference type="InterPro" id="IPR014776">
    <property type="entry name" value="4pyrrole_Mease_sub2"/>
</dbReference>
<keyword evidence="6" id="KW-0627">Porphyrin biosynthesis</keyword>
<name>A0ABW7NFA8_9BACT</name>
<dbReference type="Proteomes" id="UP001610063">
    <property type="component" value="Unassembled WGS sequence"/>
</dbReference>
<evidence type="ECO:0000256" key="3">
    <source>
        <dbReference type="ARBA" id="ARBA00022603"/>
    </source>
</evidence>
<dbReference type="EMBL" id="JBIPKE010000020">
    <property type="protein sequence ID" value="MFH6986002.1"/>
    <property type="molecule type" value="Genomic_DNA"/>
</dbReference>
<evidence type="ECO:0000256" key="1">
    <source>
        <dbReference type="ARBA" id="ARBA00005879"/>
    </source>
</evidence>
<dbReference type="Gene3D" id="3.30.950.10">
    <property type="entry name" value="Methyltransferase, Cobalt-precorrin-4 Transmethylase, Domain 2"/>
    <property type="match status" value="1"/>
</dbReference>
<dbReference type="Gene3D" id="3.40.1010.10">
    <property type="entry name" value="Cobalt-precorrin-4 Transmethylase, Domain 1"/>
    <property type="match status" value="1"/>
</dbReference>
<sequence>MTKTPKLTLVGAGPGDPELITVKGVKALQKADVVLYDALVDPELLSYAPDAVHIPVGKRAGKSSVSQDTINHLIVQYAKEMGHVVRLKGGDPFVFARGCEEKAIAERHGIEVDVVLGISSVMLPGYFGIPLTCRGVNQSFTVVTATTSEGTLSEDVLRAAEHSPTTLFFMGLGKIDLIARAYVEFGRGDLPAAIISKGSHADGDVIKGKAKDIAAIAAKAKPEAPALLIFGEGAAQASNQQQVNTWWEAAKSEVA</sequence>
<dbReference type="SUPFAM" id="SSF53790">
    <property type="entry name" value="Tetrapyrrole methylase"/>
    <property type="match status" value="1"/>
</dbReference>
<evidence type="ECO:0000256" key="4">
    <source>
        <dbReference type="ARBA" id="ARBA00022679"/>
    </source>
</evidence>
<feature type="domain" description="Tetrapyrrole methylase" evidence="8">
    <location>
        <begin position="6"/>
        <end position="213"/>
    </location>
</feature>
<protein>
    <recommendedName>
        <fullName evidence="2">uroporphyrinogen-III C-methyltransferase</fullName>
        <ecNumber evidence="2">2.1.1.107</ecNumber>
    </recommendedName>
</protein>
<dbReference type="InterPro" id="IPR050161">
    <property type="entry name" value="Siro_Cobalamin_biosynth"/>
</dbReference>
<dbReference type="PROSITE" id="PS00839">
    <property type="entry name" value="SUMT_1"/>
    <property type="match status" value="1"/>
</dbReference>
<dbReference type="InterPro" id="IPR003043">
    <property type="entry name" value="Uropor_MeTrfase_CS"/>
</dbReference>
<comment type="similarity">
    <text evidence="1">Belongs to the precorrin methyltransferase family.</text>
</comment>
<dbReference type="NCBIfam" id="TIGR01469">
    <property type="entry name" value="cobA_cysG_Cterm"/>
    <property type="match status" value="1"/>
</dbReference>
<dbReference type="GO" id="GO:0032259">
    <property type="term" value="P:methylation"/>
    <property type="evidence" value="ECO:0007669"/>
    <property type="project" value="UniProtKB-KW"/>
</dbReference>
<evidence type="ECO:0000256" key="2">
    <source>
        <dbReference type="ARBA" id="ARBA00012162"/>
    </source>
</evidence>
<dbReference type="CDD" id="cd11642">
    <property type="entry name" value="SUMT"/>
    <property type="match status" value="1"/>
</dbReference>
<dbReference type="PANTHER" id="PTHR45790">
    <property type="entry name" value="SIROHEME SYNTHASE-RELATED"/>
    <property type="match status" value="1"/>
</dbReference>
<dbReference type="EC" id="2.1.1.107" evidence="2"/>
<dbReference type="InterPro" id="IPR000878">
    <property type="entry name" value="4pyrrol_Mease"/>
</dbReference>
<evidence type="ECO:0000256" key="5">
    <source>
        <dbReference type="ARBA" id="ARBA00022691"/>
    </source>
</evidence>
<comment type="pathway">
    <text evidence="7">Porphyrin-containing compound metabolism; siroheme biosynthesis; precorrin-2 from uroporphyrinogen III: step 1/1.</text>
</comment>
<accession>A0ABW7NFA8</accession>
<reference evidence="9 10" key="1">
    <citation type="journal article" date="2013" name="Int. J. Syst. Evol. Microbiol.">
        <title>Marinoscillum luteum sp. nov., isolated from marine sediment.</title>
        <authorList>
            <person name="Cha I.T."/>
            <person name="Park S.J."/>
            <person name="Kim S.J."/>
            <person name="Kim J.G."/>
            <person name="Jung M.Y."/>
            <person name="Shin K.S."/>
            <person name="Kwon K.K."/>
            <person name="Yang S.H."/>
            <person name="Seo Y.S."/>
            <person name="Rhee S.K."/>
        </authorList>
    </citation>
    <scope>NUCLEOTIDE SEQUENCE [LARGE SCALE GENOMIC DNA]</scope>
    <source>
        <strain evidence="9 10">KCTC 23939</strain>
    </source>
</reference>
<keyword evidence="10" id="KW-1185">Reference proteome</keyword>
<keyword evidence="4 9" id="KW-0808">Transferase</keyword>
<proteinExistence type="inferred from homology"/>
<keyword evidence="3 9" id="KW-0489">Methyltransferase</keyword>
<dbReference type="Pfam" id="PF00590">
    <property type="entry name" value="TP_methylase"/>
    <property type="match status" value="1"/>
</dbReference>
<evidence type="ECO:0000313" key="10">
    <source>
        <dbReference type="Proteomes" id="UP001610063"/>
    </source>
</evidence>
<keyword evidence="5" id="KW-0949">S-adenosyl-L-methionine</keyword>
<dbReference type="RefSeq" id="WP_159582158.1">
    <property type="nucleotide sequence ID" value="NZ_JBIPKE010000020.1"/>
</dbReference>
<evidence type="ECO:0000313" key="9">
    <source>
        <dbReference type="EMBL" id="MFH6986002.1"/>
    </source>
</evidence>
<evidence type="ECO:0000256" key="7">
    <source>
        <dbReference type="ARBA" id="ARBA00025705"/>
    </source>
</evidence>